<dbReference type="EMBL" id="UGDC01000003">
    <property type="protein sequence ID" value="STJ78804.1"/>
    <property type="molecule type" value="Genomic_DNA"/>
</dbReference>
<dbReference type="Pfam" id="PF01527">
    <property type="entry name" value="HTH_Tnp_1"/>
    <property type="match status" value="1"/>
</dbReference>
<dbReference type="SUPFAM" id="SSF46689">
    <property type="entry name" value="Homeodomain-like"/>
    <property type="match status" value="1"/>
</dbReference>
<reference evidence="2 3" key="1">
    <citation type="submission" date="2018-06" db="EMBL/GenBank/DDBJ databases">
        <authorList>
            <consortium name="Pathogen Informatics"/>
            <person name="Doyle S."/>
        </authorList>
    </citation>
    <scope>NUCLEOTIDE SEQUENCE [LARGE SCALE GENOMIC DNA]</scope>
    <source>
        <strain evidence="2 3">NCTC9117</strain>
    </source>
</reference>
<evidence type="ECO:0000313" key="2">
    <source>
        <dbReference type="EMBL" id="STJ78804.1"/>
    </source>
</evidence>
<organism evidence="2 3">
    <name type="scientific">Escherichia coli</name>
    <dbReference type="NCBI Taxonomy" id="562"/>
    <lineage>
        <taxon>Bacteria</taxon>
        <taxon>Pseudomonadati</taxon>
        <taxon>Pseudomonadota</taxon>
        <taxon>Gammaproteobacteria</taxon>
        <taxon>Enterobacterales</taxon>
        <taxon>Enterobacteriaceae</taxon>
        <taxon>Escherichia</taxon>
    </lineage>
</organism>
<dbReference type="InterPro" id="IPR002514">
    <property type="entry name" value="Transposase_8"/>
</dbReference>
<evidence type="ECO:0000313" key="3">
    <source>
        <dbReference type="Proteomes" id="UP000254785"/>
    </source>
</evidence>
<gene>
    <name evidence="2" type="ORF">NCTC9117_01350</name>
</gene>
<proteinExistence type="inferred from homology"/>
<name>A0A2Y0YS74_ECOLX</name>
<protein>
    <submittedName>
        <fullName evidence="2">Transposase</fullName>
    </submittedName>
</protein>
<dbReference type="GO" id="GO:0004803">
    <property type="term" value="F:transposase activity"/>
    <property type="evidence" value="ECO:0007669"/>
    <property type="project" value="InterPro"/>
</dbReference>
<dbReference type="InterPro" id="IPR009057">
    <property type="entry name" value="Homeodomain-like_sf"/>
</dbReference>
<sequence>MESETRAWRTEPRRVYSSEFKLRLVELATRPDANVADIARTHGVNDNVLFKWIRLWRKEGRVFRRLPAPVPSVSPPAAFPVEIVPDSTTRQSPALSGQGTGSTCSLTLRHGTLTLDNPDPEIQLRIVRELAGRSTV</sequence>
<dbReference type="RefSeq" id="WP_000443280.1">
    <property type="nucleotide sequence ID" value="NZ_BFIY01000107.1"/>
</dbReference>
<dbReference type="AlphaFoldDB" id="A0A2Y0YS74"/>
<evidence type="ECO:0000256" key="1">
    <source>
        <dbReference type="ARBA" id="ARBA00009964"/>
    </source>
</evidence>
<comment type="similarity">
    <text evidence="1">Belongs to the transposase 8 family.</text>
</comment>
<dbReference type="Proteomes" id="UP000254785">
    <property type="component" value="Unassembled WGS sequence"/>
</dbReference>
<dbReference type="GO" id="GO:0003677">
    <property type="term" value="F:DNA binding"/>
    <property type="evidence" value="ECO:0007669"/>
    <property type="project" value="InterPro"/>
</dbReference>
<accession>A0A2Y0YS74</accession>
<dbReference type="GO" id="GO:0006313">
    <property type="term" value="P:DNA transposition"/>
    <property type="evidence" value="ECO:0007669"/>
    <property type="project" value="InterPro"/>
</dbReference>
<dbReference type="NCBIfam" id="NF047595">
    <property type="entry name" value="IS66_ISRel24_TnpA"/>
    <property type="match status" value="1"/>
</dbReference>